<protein>
    <submittedName>
        <fullName evidence="1">DUF3545 family protein</fullName>
    </submittedName>
</protein>
<reference evidence="3" key="4">
    <citation type="submission" date="2023-05" db="EMBL/GenBank/DDBJ databases">
        <title>Colonisation of extended spectrum b-lactamase- and carbapenemase-producing bacteria on hospital surfaces from low- and middle-income countries.</title>
        <authorList>
            <person name="Nieto-Rosado M."/>
            <person name="Sands K."/>
            <person name="Iregbu K."/>
            <person name="Zahra R."/>
            <person name="Mazarati J.B."/>
            <person name="Mehtar S."/>
            <person name="Barnards-Group B."/>
            <person name="Walsh T.R."/>
        </authorList>
    </citation>
    <scope>NUCLEOTIDE SEQUENCE</scope>
    <source>
        <strain evidence="3">PP-E493</strain>
    </source>
</reference>
<comment type="caution">
    <text evidence="1">The sequence shown here is derived from an EMBL/GenBank/DDBJ whole genome shotgun (WGS) entry which is preliminary data.</text>
</comment>
<keyword evidence="4" id="KW-1185">Reference proteome</keyword>
<dbReference type="RefSeq" id="WP_037421244.1">
    <property type="nucleotide sequence ID" value="NZ_AP025014.1"/>
</dbReference>
<dbReference type="GeneID" id="75187726"/>
<dbReference type="InterPro" id="IPR021932">
    <property type="entry name" value="DUF3545"/>
</dbReference>
<evidence type="ECO:0000313" key="1">
    <source>
        <dbReference type="EMBL" id="MDG5902166.1"/>
    </source>
</evidence>
<dbReference type="EMBL" id="JASGOQ010000001">
    <property type="protein sequence ID" value="MDV5391288.1"/>
    <property type="molecule type" value="Genomic_DNA"/>
</dbReference>
<name>A0A073KYR4_9GAMM</name>
<dbReference type="Pfam" id="PF12065">
    <property type="entry name" value="DUF3545"/>
    <property type="match status" value="1"/>
</dbReference>
<evidence type="ECO:0000313" key="3">
    <source>
        <dbReference type="EMBL" id="MDV5391288.1"/>
    </source>
</evidence>
<evidence type="ECO:0000313" key="4">
    <source>
        <dbReference type="Proteomes" id="UP001159075"/>
    </source>
</evidence>
<gene>
    <name evidence="1" type="ORF">E2650_20160</name>
    <name evidence="2" type="ORF">ODY93_21520</name>
    <name evidence="3" type="ORF">QM089_13785</name>
</gene>
<reference evidence="2 4" key="3">
    <citation type="submission" date="2022-09" db="EMBL/GenBank/DDBJ databases">
        <title>The outer-membrane cytochrome OmcA is essential for infection of Shewanella oneidensis by a zebrafish-associated bacteriophage.</title>
        <authorList>
            <person name="Grenfell A.W."/>
            <person name="Intile P."/>
            <person name="Mcfarlane J."/>
            <person name="Leung D."/>
            <person name="Abdalla K."/>
            <person name="Wold M."/>
            <person name="Kees E."/>
            <person name="Gralnick J."/>
        </authorList>
    </citation>
    <scope>NUCLEOTIDE SEQUENCE [LARGE SCALE GENOMIC DNA]</scope>
    <source>
        <strain evidence="2 4">NF-5</strain>
    </source>
</reference>
<dbReference type="Proteomes" id="UP001159075">
    <property type="component" value="Unassembled WGS sequence"/>
</dbReference>
<organism evidence="1">
    <name type="scientific">Shewanella xiamenensis</name>
    <dbReference type="NCBI Taxonomy" id="332186"/>
    <lineage>
        <taxon>Bacteria</taxon>
        <taxon>Pseudomonadati</taxon>
        <taxon>Pseudomonadota</taxon>
        <taxon>Gammaproteobacteria</taxon>
        <taxon>Alteromonadales</taxon>
        <taxon>Shewanellaceae</taxon>
        <taxon>Shewanella</taxon>
    </lineage>
</organism>
<dbReference type="EMBL" id="SUNE01000026">
    <property type="protein sequence ID" value="MDG5902166.1"/>
    <property type="molecule type" value="Genomic_DNA"/>
</dbReference>
<evidence type="ECO:0000313" key="2">
    <source>
        <dbReference type="EMBL" id="MDI5834167.1"/>
    </source>
</evidence>
<accession>A0A073KYR4</accession>
<reference evidence="1" key="1">
    <citation type="journal article" date="2019" name="Int J Environ Res Public Health">
        <title>Characterization of Chromosome-Mediated BlaOXA-894 in Shewanella xiamenensis Isolated from Pig Wastewater.</title>
        <authorList>
            <person name="Zou H."/>
            <person name="Zhou Z."/>
            <person name="Xia H."/>
            <person name="Zhao Q."/>
            <person name="Li X."/>
        </authorList>
    </citation>
    <scope>NUCLEOTIDE SEQUENCE</scope>
    <source>
        <strain evidence="1">2015oxa</strain>
    </source>
</reference>
<sequence length="61" mass="7376">MDRLDYGCALDEVVERPDRSRGANKKRKWREIEALKDKHRLLKELQEIDNNFDYDIDTIQL</sequence>
<proteinExistence type="predicted"/>
<reference evidence="1" key="2">
    <citation type="submission" date="2019-04" db="EMBL/GenBank/DDBJ databases">
        <authorList>
            <person name="Zou H."/>
        </authorList>
    </citation>
    <scope>NUCLEOTIDE SEQUENCE</scope>
    <source>
        <strain evidence="1">2015oxa</strain>
    </source>
</reference>
<dbReference type="AlphaFoldDB" id="A0A073KYR4"/>
<dbReference type="EMBL" id="JAOTLW010000036">
    <property type="protein sequence ID" value="MDI5834167.1"/>
    <property type="molecule type" value="Genomic_DNA"/>
</dbReference>
<dbReference type="OrthoDB" id="5918741at2"/>
<dbReference type="Proteomes" id="UP001187859">
    <property type="component" value="Unassembled WGS sequence"/>
</dbReference>
<dbReference type="Proteomes" id="UP001152518">
    <property type="component" value="Unassembled WGS sequence"/>
</dbReference>